<dbReference type="InterPro" id="IPR002912">
    <property type="entry name" value="ACT_dom"/>
</dbReference>
<dbReference type="EMBL" id="CAADHO010000002">
    <property type="protein sequence ID" value="VFQ44141.1"/>
    <property type="molecule type" value="Genomic_DNA"/>
</dbReference>
<dbReference type="SUPFAM" id="SSF56784">
    <property type="entry name" value="HAD-like"/>
    <property type="match status" value="1"/>
</dbReference>
<evidence type="ECO:0000256" key="2">
    <source>
        <dbReference type="ARBA" id="ARBA00005135"/>
    </source>
</evidence>
<dbReference type="SFLD" id="SFLDG01136">
    <property type="entry name" value="C1.6:_Phosphoserine_Phosphatas"/>
    <property type="match status" value="1"/>
</dbReference>
<evidence type="ECO:0000256" key="11">
    <source>
        <dbReference type="ARBA" id="ARBA00031693"/>
    </source>
</evidence>
<feature type="domain" description="ACT" evidence="15">
    <location>
        <begin position="6"/>
        <end position="81"/>
    </location>
</feature>
<dbReference type="Gene3D" id="3.40.50.1000">
    <property type="entry name" value="HAD superfamily/HAD-like"/>
    <property type="match status" value="1"/>
</dbReference>
<dbReference type="SFLD" id="SFLDF00029">
    <property type="entry name" value="phosphoserine_phosphatase"/>
    <property type="match status" value="1"/>
</dbReference>
<comment type="catalytic activity">
    <reaction evidence="13">
        <text>O-phospho-D-serine + H2O = D-serine + phosphate</text>
        <dbReference type="Rhea" id="RHEA:24873"/>
        <dbReference type="ChEBI" id="CHEBI:15377"/>
        <dbReference type="ChEBI" id="CHEBI:35247"/>
        <dbReference type="ChEBI" id="CHEBI:43474"/>
        <dbReference type="ChEBI" id="CHEBI:58680"/>
        <dbReference type="EC" id="3.1.3.3"/>
    </reaction>
</comment>
<evidence type="ECO:0000256" key="14">
    <source>
        <dbReference type="PIRSR" id="PIRSR604469-1"/>
    </source>
</evidence>
<keyword evidence="8" id="KW-0378">Hydrolase</keyword>
<dbReference type="SFLD" id="SFLDG01137">
    <property type="entry name" value="C1.6.1:_Phosphoserine_Phosphat"/>
    <property type="match status" value="1"/>
</dbReference>
<dbReference type="Pfam" id="PF12710">
    <property type="entry name" value="HAD"/>
    <property type="match status" value="1"/>
</dbReference>
<sequence length="405" mass="44696">MHELIMIHIYGQDKPGLAAQMTGILAEYDVEILDMGQTVIHDNLSLGILIRIPVKHEAAPIVKEVLFAAHDLDINVKFRPISDARYRDWVAASGKKRYIVTLLGRKVTAVHMAEVTRVLAESGLNINGVTRLSGRMPLTDVEKTEKPVCIELSLRGTPDELEGIRKKFLEITARLGIDIALQEETPYRRNRRMVAFDMDSTLIQAEVIDELAAEAGVGEKVAAITESAMRGEIDFKESLRRRLGLLEGLSEESMQKVAERIPMTDGAERLIANLRQFGYKTAILSGGFTYFGRILQKKLGVDYVYANELEIKDGKLTGKVVGDIVDAAKKAELLQMLAKKEEINLQQVIAVGDGANDLPMLNLAGLGIAFHAKPVVKQGARQSISTLGLDSILYLVGVRDRDTLI</sequence>
<evidence type="ECO:0000256" key="5">
    <source>
        <dbReference type="ARBA" id="ARBA00015196"/>
    </source>
</evidence>
<evidence type="ECO:0000256" key="6">
    <source>
        <dbReference type="ARBA" id="ARBA00022605"/>
    </source>
</evidence>
<dbReference type="NCBIfam" id="TIGR00338">
    <property type="entry name" value="serB"/>
    <property type="match status" value="1"/>
</dbReference>
<dbReference type="NCBIfam" id="TIGR01488">
    <property type="entry name" value="HAD-SF-IB"/>
    <property type="match status" value="1"/>
</dbReference>
<evidence type="ECO:0000256" key="1">
    <source>
        <dbReference type="ARBA" id="ARBA00001946"/>
    </source>
</evidence>
<dbReference type="InterPro" id="IPR050582">
    <property type="entry name" value="HAD-like_SerB"/>
</dbReference>
<dbReference type="SFLD" id="SFLDS00003">
    <property type="entry name" value="Haloacid_Dehalogenase"/>
    <property type="match status" value="1"/>
</dbReference>
<evidence type="ECO:0000313" key="16">
    <source>
        <dbReference type="EMBL" id="VFQ44141.1"/>
    </source>
</evidence>
<dbReference type="InterPro" id="IPR045865">
    <property type="entry name" value="ACT-like_dom_sf"/>
</dbReference>
<dbReference type="AlphaFoldDB" id="A0A4U8YKF8"/>
<keyword evidence="7" id="KW-0479">Metal-binding</keyword>
<comment type="cofactor">
    <cofactor evidence="1">
        <name>Mg(2+)</name>
        <dbReference type="ChEBI" id="CHEBI:18420"/>
    </cofactor>
</comment>
<dbReference type="UniPathway" id="UPA00135">
    <property type="reaction ID" value="UER00198"/>
</dbReference>
<evidence type="ECO:0000256" key="7">
    <source>
        <dbReference type="ARBA" id="ARBA00022723"/>
    </source>
</evidence>
<proteinExistence type="inferred from homology"/>
<dbReference type="EC" id="3.1.3.3" evidence="4"/>
<keyword evidence="17" id="KW-1185">Reference proteome</keyword>
<dbReference type="GO" id="GO:0005737">
    <property type="term" value="C:cytoplasm"/>
    <property type="evidence" value="ECO:0007669"/>
    <property type="project" value="TreeGrafter"/>
</dbReference>
<dbReference type="Pfam" id="PF21086">
    <property type="entry name" value="ACT_PSP_2"/>
    <property type="match status" value="1"/>
</dbReference>
<dbReference type="InterPro" id="IPR004469">
    <property type="entry name" value="PSP"/>
</dbReference>
<keyword evidence="10" id="KW-0718">Serine biosynthesis</keyword>
<organism evidence="16 17">
    <name type="scientific">Desulfoluna butyratoxydans</name>
    <dbReference type="NCBI Taxonomy" id="231438"/>
    <lineage>
        <taxon>Bacteria</taxon>
        <taxon>Pseudomonadati</taxon>
        <taxon>Thermodesulfobacteriota</taxon>
        <taxon>Desulfobacteria</taxon>
        <taxon>Desulfobacterales</taxon>
        <taxon>Desulfolunaceae</taxon>
        <taxon>Desulfoluna</taxon>
    </lineage>
</organism>
<evidence type="ECO:0000256" key="3">
    <source>
        <dbReference type="ARBA" id="ARBA00009184"/>
    </source>
</evidence>
<comment type="similarity">
    <text evidence="3">Belongs to the HAD-like hydrolase superfamily. SerB family.</text>
</comment>
<dbReference type="InterPro" id="IPR049148">
    <property type="entry name" value="PSP_ACT"/>
</dbReference>
<dbReference type="Pfam" id="PF13740">
    <property type="entry name" value="ACT_6"/>
    <property type="match status" value="1"/>
</dbReference>
<feature type="active site" description="Nucleophile" evidence="14">
    <location>
        <position position="197"/>
    </location>
</feature>
<accession>A0A4U8YKF8</accession>
<evidence type="ECO:0000256" key="4">
    <source>
        <dbReference type="ARBA" id="ARBA00012640"/>
    </source>
</evidence>
<evidence type="ECO:0000256" key="13">
    <source>
        <dbReference type="ARBA" id="ARBA00048523"/>
    </source>
</evidence>
<dbReference type="PANTHER" id="PTHR43344">
    <property type="entry name" value="PHOSPHOSERINE PHOSPHATASE"/>
    <property type="match status" value="1"/>
</dbReference>
<comment type="pathway">
    <text evidence="2">Amino-acid biosynthesis; L-serine biosynthesis; L-serine from 3-phospho-D-glycerate: step 3/3.</text>
</comment>
<name>A0A4U8YKF8_9BACT</name>
<dbReference type="Gene3D" id="3.30.70.260">
    <property type="match status" value="2"/>
</dbReference>
<evidence type="ECO:0000256" key="8">
    <source>
        <dbReference type="ARBA" id="ARBA00022801"/>
    </source>
</evidence>
<dbReference type="PROSITE" id="PS51671">
    <property type="entry name" value="ACT"/>
    <property type="match status" value="1"/>
</dbReference>
<evidence type="ECO:0000259" key="15">
    <source>
        <dbReference type="PROSITE" id="PS51671"/>
    </source>
</evidence>
<dbReference type="Proteomes" id="UP000507962">
    <property type="component" value="Unassembled WGS sequence"/>
</dbReference>
<dbReference type="PANTHER" id="PTHR43344:SF2">
    <property type="entry name" value="PHOSPHOSERINE PHOSPHATASE"/>
    <property type="match status" value="1"/>
</dbReference>
<keyword evidence="9" id="KW-0460">Magnesium</keyword>
<keyword evidence="6" id="KW-0028">Amino-acid biosynthesis</keyword>
<dbReference type="CDD" id="cd04870">
    <property type="entry name" value="ACT_PSP_1"/>
    <property type="match status" value="1"/>
</dbReference>
<dbReference type="CDD" id="cd04871">
    <property type="entry name" value="ACT_PSP_2"/>
    <property type="match status" value="1"/>
</dbReference>
<evidence type="ECO:0000256" key="10">
    <source>
        <dbReference type="ARBA" id="ARBA00023299"/>
    </source>
</evidence>
<protein>
    <recommendedName>
        <fullName evidence="5">Phosphoserine phosphatase</fullName>
        <ecNumber evidence="4">3.1.3.3</ecNumber>
    </recommendedName>
    <alternativeName>
        <fullName evidence="11">O-phosphoserine phosphohydrolase</fullName>
    </alternativeName>
</protein>
<reference evidence="16 17" key="1">
    <citation type="submission" date="2019-03" db="EMBL/GenBank/DDBJ databases">
        <authorList>
            <person name="Nijsse B."/>
        </authorList>
    </citation>
    <scope>NUCLEOTIDE SEQUENCE [LARGE SCALE GENOMIC DNA]</scope>
    <source>
        <strain evidence="16">Desulfoluna butyratoxydans MSL71</strain>
    </source>
</reference>
<dbReference type="SUPFAM" id="SSF55021">
    <property type="entry name" value="ACT-like"/>
    <property type="match status" value="1"/>
</dbReference>
<evidence type="ECO:0000256" key="12">
    <source>
        <dbReference type="ARBA" id="ARBA00048138"/>
    </source>
</evidence>
<dbReference type="InterPro" id="IPR036412">
    <property type="entry name" value="HAD-like_sf"/>
</dbReference>
<evidence type="ECO:0000256" key="9">
    <source>
        <dbReference type="ARBA" id="ARBA00022842"/>
    </source>
</evidence>
<gene>
    <name evidence="16" type="ORF">MSL71_17850</name>
</gene>
<dbReference type="GO" id="GO:0036424">
    <property type="term" value="F:L-phosphoserine phosphatase activity"/>
    <property type="evidence" value="ECO:0007669"/>
    <property type="project" value="InterPro"/>
</dbReference>
<dbReference type="RefSeq" id="WP_180138907.1">
    <property type="nucleotide sequence ID" value="NZ_CAADHO010000002.1"/>
</dbReference>
<dbReference type="InterPro" id="IPR023214">
    <property type="entry name" value="HAD_sf"/>
</dbReference>
<feature type="active site" description="Proton donor" evidence="14">
    <location>
        <position position="199"/>
    </location>
</feature>
<dbReference type="CDD" id="cd07500">
    <property type="entry name" value="HAD_PSP"/>
    <property type="match status" value="1"/>
</dbReference>
<dbReference type="GO" id="GO:0000287">
    <property type="term" value="F:magnesium ion binding"/>
    <property type="evidence" value="ECO:0007669"/>
    <property type="project" value="TreeGrafter"/>
</dbReference>
<dbReference type="GO" id="GO:0006564">
    <property type="term" value="P:L-serine biosynthetic process"/>
    <property type="evidence" value="ECO:0007669"/>
    <property type="project" value="UniProtKB-KW"/>
</dbReference>
<evidence type="ECO:0000313" key="17">
    <source>
        <dbReference type="Proteomes" id="UP000507962"/>
    </source>
</evidence>
<comment type="catalytic activity">
    <reaction evidence="12">
        <text>O-phospho-L-serine + H2O = L-serine + phosphate</text>
        <dbReference type="Rhea" id="RHEA:21208"/>
        <dbReference type="ChEBI" id="CHEBI:15377"/>
        <dbReference type="ChEBI" id="CHEBI:33384"/>
        <dbReference type="ChEBI" id="CHEBI:43474"/>
        <dbReference type="ChEBI" id="CHEBI:57524"/>
        <dbReference type="EC" id="3.1.3.3"/>
    </reaction>
</comment>